<sequence>MAAFYYVSKQADYADHHVVHAADCRFLPDSNDRQFLGTFYAPNDAIHQAQKYFPNAVGCATCCPLPMRRHVVEN</sequence>
<evidence type="ECO:0000313" key="1">
    <source>
        <dbReference type="EMBL" id="NIF22047.1"/>
    </source>
</evidence>
<reference evidence="1 2" key="1">
    <citation type="journal article" date="2019" name="bioRxiv">
        <title>Bacteria contribute to plant secondary compound degradation in a generalist herbivore system.</title>
        <authorList>
            <person name="Francoeur C.B."/>
            <person name="Khadempour L."/>
            <person name="Moreira-Soto R.D."/>
            <person name="Gotting K."/>
            <person name="Book A.J."/>
            <person name="Pinto-Tomas A.A."/>
            <person name="Keefover-Ring K."/>
            <person name="Currie C.R."/>
        </authorList>
    </citation>
    <scope>NUCLEOTIDE SEQUENCE [LARGE SCALE GENOMIC DNA]</scope>
    <source>
        <strain evidence="1">Acro-835</strain>
    </source>
</reference>
<proteinExistence type="predicted"/>
<keyword evidence="2" id="KW-1185">Reference proteome</keyword>
<name>A0ABX0RAE5_9GAMM</name>
<organism evidence="1 2">
    <name type="scientific">Candidatus Pantoea multigeneris</name>
    <dbReference type="NCBI Taxonomy" id="2608357"/>
    <lineage>
        <taxon>Bacteria</taxon>
        <taxon>Pseudomonadati</taxon>
        <taxon>Pseudomonadota</taxon>
        <taxon>Gammaproteobacteria</taxon>
        <taxon>Enterobacterales</taxon>
        <taxon>Erwiniaceae</taxon>
        <taxon>Pantoea</taxon>
    </lineage>
</organism>
<protein>
    <submittedName>
        <fullName evidence="1">Uncharacterized protein</fullName>
    </submittedName>
</protein>
<accession>A0ABX0RAE5</accession>
<gene>
    <name evidence="1" type="ORF">F3J40_10600</name>
</gene>
<comment type="caution">
    <text evidence="1">The sequence shown here is derived from an EMBL/GenBank/DDBJ whole genome shotgun (WGS) entry which is preliminary data.</text>
</comment>
<evidence type="ECO:0000313" key="2">
    <source>
        <dbReference type="Proteomes" id="UP001515683"/>
    </source>
</evidence>
<dbReference type="EMBL" id="VWXF01000003">
    <property type="protein sequence ID" value="NIF22047.1"/>
    <property type="molecule type" value="Genomic_DNA"/>
</dbReference>
<dbReference type="Proteomes" id="UP001515683">
    <property type="component" value="Unassembled WGS sequence"/>
</dbReference>
<dbReference type="RefSeq" id="WP_167014387.1">
    <property type="nucleotide sequence ID" value="NZ_VWXF01000003.1"/>
</dbReference>